<dbReference type="AlphaFoldDB" id="A0A3N4JLL3"/>
<keyword evidence="1" id="KW-0472">Membrane</keyword>
<feature type="transmembrane region" description="Helical" evidence="1">
    <location>
        <begin position="51"/>
        <end position="72"/>
    </location>
</feature>
<accession>A0A3N4JLL3</accession>
<gene>
    <name evidence="2" type="ORF">L873DRAFT_1807019</name>
</gene>
<dbReference type="Proteomes" id="UP000276215">
    <property type="component" value="Unassembled WGS sequence"/>
</dbReference>
<dbReference type="EMBL" id="ML120389">
    <property type="protein sequence ID" value="RPA99135.1"/>
    <property type="molecule type" value="Genomic_DNA"/>
</dbReference>
<name>A0A3N4JLL3_9PEZI</name>
<keyword evidence="3" id="KW-1185">Reference proteome</keyword>
<evidence type="ECO:0000256" key="1">
    <source>
        <dbReference type="SAM" id="Phobius"/>
    </source>
</evidence>
<evidence type="ECO:0000313" key="3">
    <source>
        <dbReference type="Proteomes" id="UP000276215"/>
    </source>
</evidence>
<protein>
    <submittedName>
        <fullName evidence="2">Uncharacterized protein</fullName>
    </submittedName>
</protein>
<feature type="transmembrane region" description="Helical" evidence="1">
    <location>
        <begin position="7"/>
        <end position="31"/>
    </location>
</feature>
<proteinExistence type="predicted"/>
<evidence type="ECO:0000313" key="2">
    <source>
        <dbReference type="EMBL" id="RPA99135.1"/>
    </source>
</evidence>
<organism evidence="2 3">
    <name type="scientific">Choiromyces venosus 120613-1</name>
    <dbReference type="NCBI Taxonomy" id="1336337"/>
    <lineage>
        <taxon>Eukaryota</taxon>
        <taxon>Fungi</taxon>
        <taxon>Dikarya</taxon>
        <taxon>Ascomycota</taxon>
        <taxon>Pezizomycotina</taxon>
        <taxon>Pezizomycetes</taxon>
        <taxon>Pezizales</taxon>
        <taxon>Tuberaceae</taxon>
        <taxon>Choiromyces</taxon>
    </lineage>
</organism>
<sequence length="81" mass="9595">MCSVKSFHFLVIFVICLPRLVKVLVFPILIYTQVADMKLDSLPPWVNASNYLFIFKDYLFILFFTLGFPRYIPHKLAVFFQ</sequence>
<keyword evidence="1" id="KW-1133">Transmembrane helix</keyword>
<reference evidence="2 3" key="1">
    <citation type="journal article" date="2018" name="Nat. Ecol. Evol.">
        <title>Pezizomycetes genomes reveal the molecular basis of ectomycorrhizal truffle lifestyle.</title>
        <authorList>
            <person name="Murat C."/>
            <person name="Payen T."/>
            <person name="Noel B."/>
            <person name="Kuo A."/>
            <person name="Morin E."/>
            <person name="Chen J."/>
            <person name="Kohler A."/>
            <person name="Krizsan K."/>
            <person name="Balestrini R."/>
            <person name="Da Silva C."/>
            <person name="Montanini B."/>
            <person name="Hainaut M."/>
            <person name="Levati E."/>
            <person name="Barry K.W."/>
            <person name="Belfiori B."/>
            <person name="Cichocki N."/>
            <person name="Clum A."/>
            <person name="Dockter R.B."/>
            <person name="Fauchery L."/>
            <person name="Guy J."/>
            <person name="Iotti M."/>
            <person name="Le Tacon F."/>
            <person name="Lindquist E.A."/>
            <person name="Lipzen A."/>
            <person name="Malagnac F."/>
            <person name="Mello A."/>
            <person name="Molinier V."/>
            <person name="Miyauchi S."/>
            <person name="Poulain J."/>
            <person name="Riccioni C."/>
            <person name="Rubini A."/>
            <person name="Sitrit Y."/>
            <person name="Splivallo R."/>
            <person name="Traeger S."/>
            <person name="Wang M."/>
            <person name="Zifcakova L."/>
            <person name="Wipf D."/>
            <person name="Zambonelli A."/>
            <person name="Paolocci F."/>
            <person name="Nowrousian M."/>
            <person name="Ottonello S."/>
            <person name="Baldrian P."/>
            <person name="Spatafora J.W."/>
            <person name="Henrissat B."/>
            <person name="Nagy L.G."/>
            <person name="Aury J.M."/>
            <person name="Wincker P."/>
            <person name="Grigoriev I.V."/>
            <person name="Bonfante P."/>
            <person name="Martin F.M."/>
        </authorList>
    </citation>
    <scope>NUCLEOTIDE SEQUENCE [LARGE SCALE GENOMIC DNA]</scope>
    <source>
        <strain evidence="2 3">120613-1</strain>
    </source>
</reference>
<keyword evidence="1" id="KW-0812">Transmembrane</keyword>